<evidence type="ECO:0000256" key="1">
    <source>
        <dbReference type="ARBA" id="ARBA00023157"/>
    </source>
</evidence>
<protein>
    <recommendedName>
        <fullName evidence="2">C-type lectin domain-containing protein</fullName>
    </recommendedName>
</protein>
<reference evidence="3" key="1">
    <citation type="submission" date="2022-08" db="UniProtKB">
        <authorList>
            <consortium name="EnsemblMetazoa"/>
        </authorList>
    </citation>
    <scope>IDENTIFICATION</scope>
    <source>
        <strain evidence="3">05x7-T-G4-1.051#20</strain>
    </source>
</reference>
<keyword evidence="4" id="KW-1185">Reference proteome</keyword>
<dbReference type="EnsemblMetazoa" id="G24493.1">
    <property type="protein sequence ID" value="G24493.1:cds"/>
    <property type="gene ID" value="G24493"/>
</dbReference>
<dbReference type="PROSITE" id="PS00615">
    <property type="entry name" value="C_TYPE_LECTIN_1"/>
    <property type="match status" value="1"/>
</dbReference>
<accession>A0A8W8KM35</accession>
<dbReference type="InterPro" id="IPR016187">
    <property type="entry name" value="CTDL_fold"/>
</dbReference>
<organism evidence="3 4">
    <name type="scientific">Magallana gigas</name>
    <name type="common">Pacific oyster</name>
    <name type="synonym">Crassostrea gigas</name>
    <dbReference type="NCBI Taxonomy" id="29159"/>
    <lineage>
        <taxon>Eukaryota</taxon>
        <taxon>Metazoa</taxon>
        <taxon>Spiralia</taxon>
        <taxon>Lophotrochozoa</taxon>
        <taxon>Mollusca</taxon>
        <taxon>Bivalvia</taxon>
        <taxon>Autobranchia</taxon>
        <taxon>Pteriomorphia</taxon>
        <taxon>Ostreida</taxon>
        <taxon>Ostreoidea</taxon>
        <taxon>Ostreidae</taxon>
        <taxon>Magallana</taxon>
    </lineage>
</organism>
<evidence type="ECO:0000259" key="2">
    <source>
        <dbReference type="PROSITE" id="PS50041"/>
    </source>
</evidence>
<dbReference type="PROSITE" id="PS50041">
    <property type="entry name" value="C_TYPE_LECTIN_2"/>
    <property type="match status" value="1"/>
</dbReference>
<dbReference type="SMART" id="SM00034">
    <property type="entry name" value="CLECT"/>
    <property type="match status" value="1"/>
</dbReference>
<evidence type="ECO:0000313" key="3">
    <source>
        <dbReference type="EnsemblMetazoa" id="G24493.1:cds"/>
    </source>
</evidence>
<name>A0A8W8KM35_MAGGI</name>
<proteinExistence type="predicted"/>
<dbReference type="InterPro" id="IPR018378">
    <property type="entry name" value="C-type_lectin_CS"/>
</dbReference>
<feature type="domain" description="C-type lectin" evidence="2">
    <location>
        <begin position="171"/>
        <end position="288"/>
    </location>
</feature>
<dbReference type="Proteomes" id="UP000005408">
    <property type="component" value="Unassembled WGS sequence"/>
</dbReference>
<dbReference type="Pfam" id="PF00059">
    <property type="entry name" value="Lectin_C"/>
    <property type="match status" value="1"/>
</dbReference>
<sequence length="294" mass="32168">MVRSKVRDKVWESTRSTFIESESSLSPASRDELKVGIMAAARQVGMAISAENSNIMLGQNGKSDWQLVRLSQLCWEVYEYLETAFSRVPSMSNKMATSNMLWQISGSKFACLAACATDARCVSCFLDGQSYCSGHSMIYRPTSSLQDSQGLWYYEVEDPASKLGCVAVPGETGYCVKLNVNKLSWSDQVTACEAENMRVASLTLDSRVTFVQQYLLGIGHAQATTIGAQLVSGTWTWISGDILSFASPHWGPGEPTSGPGEDCVIMAYGINYQLNDGQCGTLKSFLCDMYFVAN</sequence>
<dbReference type="AlphaFoldDB" id="A0A8W8KM35"/>
<dbReference type="SUPFAM" id="SSF56436">
    <property type="entry name" value="C-type lectin-like"/>
    <property type="match status" value="1"/>
</dbReference>
<evidence type="ECO:0000313" key="4">
    <source>
        <dbReference type="Proteomes" id="UP000005408"/>
    </source>
</evidence>
<dbReference type="InterPro" id="IPR001304">
    <property type="entry name" value="C-type_lectin-like"/>
</dbReference>
<dbReference type="InterPro" id="IPR016186">
    <property type="entry name" value="C-type_lectin-like/link_sf"/>
</dbReference>
<dbReference type="Gene3D" id="3.10.100.10">
    <property type="entry name" value="Mannose-Binding Protein A, subunit A"/>
    <property type="match status" value="1"/>
</dbReference>
<dbReference type="CDD" id="cd00037">
    <property type="entry name" value="CLECT"/>
    <property type="match status" value="1"/>
</dbReference>
<keyword evidence="1" id="KW-1015">Disulfide bond</keyword>